<organism evidence="1 2">
    <name type="scientific">Zopfia rhizophila CBS 207.26</name>
    <dbReference type="NCBI Taxonomy" id="1314779"/>
    <lineage>
        <taxon>Eukaryota</taxon>
        <taxon>Fungi</taxon>
        <taxon>Dikarya</taxon>
        <taxon>Ascomycota</taxon>
        <taxon>Pezizomycotina</taxon>
        <taxon>Dothideomycetes</taxon>
        <taxon>Dothideomycetes incertae sedis</taxon>
        <taxon>Zopfiaceae</taxon>
        <taxon>Zopfia</taxon>
    </lineage>
</organism>
<sequence>MLPAASYVGLEIGAMPRDLTTRSRVVRSVKSMNHSHISTEDVTCYFSILLTITQTEPPSSFPPHYDEVPSPLFNLSAAHPRYIYSCCKLIYTPTTRPAEKRKQQISTTEAWKWRKREENLFLITQRGICRMGKWEPGEWELWTKICFRCMPIPR</sequence>
<dbReference type="AlphaFoldDB" id="A0A6A6EZV0"/>
<evidence type="ECO:0000313" key="1">
    <source>
        <dbReference type="EMBL" id="KAF2195426.1"/>
    </source>
</evidence>
<accession>A0A6A6EZV0</accession>
<protein>
    <submittedName>
        <fullName evidence="1">Uncharacterized protein</fullName>
    </submittedName>
</protein>
<proteinExistence type="predicted"/>
<name>A0A6A6EZV0_9PEZI</name>
<gene>
    <name evidence="1" type="ORF">K469DRAFT_11621</name>
</gene>
<evidence type="ECO:0000313" key="2">
    <source>
        <dbReference type="Proteomes" id="UP000800200"/>
    </source>
</evidence>
<keyword evidence="2" id="KW-1185">Reference proteome</keyword>
<reference evidence="1" key="1">
    <citation type="journal article" date="2020" name="Stud. Mycol.">
        <title>101 Dothideomycetes genomes: a test case for predicting lifestyles and emergence of pathogens.</title>
        <authorList>
            <person name="Haridas S."/>
            <person name="Albert R."/>
            <person name="Binder M."/>
            <person name="Bloem J."/>
            <person name="Labutti K."/>
            <person name="Salamov A."/>
            <person name="Andreopoulos B."/>
            <person name="Baker S."/>
            <person name="Barry K."/>
            <person name="Bills G."/>
            <person name="Bluhm B."/>
            <person name="Cannon C."/>
            <person name="Castanera R."/>
            <person name="Culley D."/>
            <person name="Daum C."/>
            <person name="Ezra D."/>
            <person name="Gonzalez J."/>
            <person name="Henrissat B."/>
            <person name="Kuo A."/>
            <person name="Liang C."/>
            <person name="Lipzen A."/>
            <person name="Lutzoni F."/>
            <person name="Magnuson J."/>
            <person name="Mondo S."/>
            <person name="Nolan M."/>
            <person name="Ohm R."/>
            <person name="Pangilinan J."/>
            <person name="Park H.-J."/>
            <person name="Ramirez L."/>
            <person name="Alfaro M."/>
            <person name="Sun H."/>
            <person name="Tritt A."/>
            <person name="Yoshinaga Y."/>
            <person name="Zwiers L.-H."/>
            <person name="Turgeon B."/>
            <person name="Goodwin S."/>
            <person name="Spatafora J."/>
            <person name="Crous P."/>
            <person name="Grigoriev I."/>
        </authorList>
    </citation>
    <scope>NUCLEOTIDE SEQUENCE</scope>
    <source>
        <strain evidence="1">CBS 207.26</strain>
    </source>
</reference>
<dbReference type="Proteomes" id="UP000800200">
    <property type="component" value="Unassembled WGS sequence"/>
</dbReference>
<dbReference type="EMBL" id="ML994610">
    <property type="protein sequence ID" value="KAF2195426.1"/>
    <property type="molecule type" value="Genomic_DNA"/>
</dbReference>